<dbReference type="InterPro" id="IPR001680">
    <property type="entry name" value="WD40_rpt"/>
</dbReference>
<evidence type="ECO:0000313" key="2">
    <source>
        <dbReference type="WBParaSite" id="sdigi.contig762.g9696.t1"/>
    </source>
</evidence>
<dbReference type="Proteomes" id="UP000887581">
    <property type="component" value="Unplaced"/>
</dbReference>
<dbReference type="PANTHER" id="PTHR19847">
    <property type="entry name" value="DDB1- AND CUL4-ASSOCIATED FACTOR 11"/>
    <property type="match status" value="1"/>
</dbReference>
<accession>A0A915Q1X5</accession>
<dbReference type="AlphaFoldDB" id="A0A915Q1X5"/>
<reference evidence="2" key="1">
    <citation type="submission" date="2022-11" db="UniProtKB">
        <authorList>
            <consortium name="WormBaseParasite"/>
        </authorList>
    </citation>
    <scope>IDENTIFICATION</scope>
</reference>
<dbReference type="Pfam" id="PF00400">
    <property type="entry name" value="WD40"/>
    <property type="match status" value="1"/>
</dbReference>
<dbReference type="InterPro" id="IPR051859">
    <property type="entry name" value="DCAF"/>
</dbReference>
<evidence type="ECO:0000313" key="1">
    <source>
        <dbReference type="Proteomes" id="UP000887581"/>
    </source>
</evidence>
<dbReference type="Gene3D" id="2.130.10.10">
    <property type="entry name" value="YVTN repeat-like/Quinoprotein amine dehydrogenase"/>
    <property type="match status" value="1"/>
</dbReference>
<protein>
    <submittedName>
        <fullName evidence="2">Uncharacterized protein</fullName>
    </submittedName>
</protein>
<dbReference type="SUPFAM" id="SSF50978">
    <property type="entry name" value="WD40 repeat-like"/>
    <property type="match status" value="1"/>
</dbReference>
<organism evidence="1 2">
    <name type="scientific">Setaria digitata</name>
    <dbReference type="NCBI Taxonomy" id="48799"/>
    <lineage>
        <taxon>Eukaryota</taxon>
        <taxon>Metazoa</taxon>
        <taxon>Ecdysozoa</taxon>
        <taxon>Nematoda</taxon>
        <taxon>Chromadorea</taxon>
        <taxon>Rhabditida</taxon>
        <taxon>Spirurina</taxon>
        <taxon>Spiruromorpha</taxon>
        <taxon>Filarioidea</taxon>
        <taxon>Setariidae</taxon>
        <taxon>Setaria</taxon>
    </lineage>
</organism>
<dbReference type="PANTHER" id="PTHR19847:SF7">
    <property type="entry name" value="DDB1- AND CUL4-ASSOCIATED FACTOR 11"/>
    <property type="match status" value="1"/>
</dbReference>
<dbReference type="InterPro" id="IPR036322">
    <property type="entry name" value="WD40_repeat_dom_sf"/>
</dbReference>
<proteinExistence type="predicted"/>
<dbReference type="GO" id="GO:0080008">
    <property type="term" value="C:Cul4-RING E3 ubiquitin ligase complex"/>
    <property type="evidence" value="ECO:0007669"/>
    <property type="project" value="TreeGrafter"/>
</dbReference>
<sequence length="266" mass="29789">MLELKKWVEVQAGASFSVIPFAGMLKSREMGKFRKQISCNSSFALSKRGAFTMAQKINLANRNISSCVCFNTDDKHLIAAEAGGQLCIIKTDRRVRYSFRAHQGDVTAVGCSKVNPHIFYTAGSDGLWKIWDDRSISNSAPTAGFATYTYSIAYIDADSYDSYVVTTSTCGTRVEVWDLRRFSERVPSLCDSIHFKCQVSFILESSMSNLSTECKRIFDIMTGEVKKFQKEGVTIYDSSWNPNECEIACATLLGTVMTYYHGDEQE</sequence>
<dbReference type="SMART" id="SM00320">
    <property type="entry name" value="WD40"/>
    <property type="match status" value="4"/>
</dbReference>
<dbReference type="WBParaSite" id="sdigi.contig762.g9696.t1">
    <property type="protein sequence ID" value="sdigi.contig762.g9696.t1"/>
    <property type="gene ID" value="sdigi.contig762.g9696"/>
</dbReference>
<name>A0A915Q1X5_9BILA</name>
<dbReference type="InterPro" id="IPR015943">
    <property type="entry name" value="WD40/YVTN_repeat-like_dom_sf"/>
</dbReference>
<keyword evidence="1" id="KW-1185">Reference proteome</keyword>
<dbReference type="GO" id="GO:0043161">
    <property type="term" value="P:proteasome-mediated ubiquitin-dependent protein catabolic process"/>
    <property type="evidence" value="ECO:0007669"/>
    <property type="project" value="TreeGrafter"/>
</dbReference>